<dbReference type="GO" id="GO:0004660">
    <property type="term" value="F:protein farnesyltransferase activity"/>
    <property type="evidence" value="ECO:0007669"/>
    <property type="project" value="TreeGrafter"/>
</dbReference>
<sequence length="460" mass="53337">MSRREPSPPRRPVISGLRDGPDGNLVDDGDRGSILLNQLEHILESDTLINELGFVHPTQISELNAQSRASGLASFSNAMPTGGILNEHIPEQGGILYDETVFWYSDHKLAISITELSQLYGAVLKVFFNSIREYKASPDPDQFLQNDVLKHSKALLLLSCDFGSAWNSRKLVVLRNPRLSLFMYELQLSALILSHSPKSESSWSHRRWVIKHIARICEDVPKIIGQESELVNKIAEKSKMNYRAWNHRCWLISYMTRSQVLDELNKSKKWAELHVADNCCFQFRRQLMLKMVEGNFVVHYGNAGFDIKSDMHMLWEDELKWNCSLIQHYIGGEALWVHRRFLSKIWLMHFADDHHFFLACSENHHVDFDAAIFLQNELQLLLSCLNAPYDELEDGEIQSEHAISYFFWIIKQIPQSHHNELRGKLRQLGELKALWRKYCPRKILLWRGLLAGSVWEELFS</sequence>
<keyword evidence="2" id="KW-0637">Prenyltransferase</keyword>
<feature type="region of interest" description="Disordered" evidence="5">
    <location>
        <begin position="1"/>
        <end position="23"/>
    </location>
</feature>
<dbReference type="PROSITE" id="PS51147">
    <property type="entry name" value="PFTA"/>
    <property type="match status" value="2"/>
</dbReference>
<name>A0A1D1Y7X6_9ARAE</name>
<reference evidence="6" key="1">
    <citation type="submission" date="2015-07" db="EMBL/GenBank/DDBJ databases">
        <title>Transcriptome Assembly of Anthurium amnicola.</title>
        <authorList>
            <person name="Suzuki J."/>
        </authorList>
    </citation>
    <scope>NUCLEOTIDE SEQUENCE</scope>
</reference>
<comment type="similarity">
    <text evidence="1">Belongs to the protein prenyltransferase subunit alpha family.</text>
</comment>
<organism evidence="6">
    <name type="scientific">Anthurium amnicola</name>
    <dbReference type="NCBI Taxonomy" id="1678845"/>
    <lineage>
        <taxon>Eukaryota</taxon>
        <taxon>Viridiplantae</taxon>
        <taxon>Streptophyta</taxon>
        <taxon>Embryophyta</taxon>
        <taxon>Tracheophyta</taxon>
        <taxon>Spermatophyta</taxon>
        <taxon>Magnoliopsida</taxon>
        <taxon>Liliopsida</taxon>
        <taxon>Araceae</taxon>
        <taxon>Pothoideae</taxon>
        <taxon>Potheae</taxon>
        <taxon>Anthurium</taxon>
    </lineage>
</organism>
<evidence type="ECO:0000256" key="1">
    <source>
        <dbReference type="ARBA" id="ARBA00006734"/>
    </source>
</evidence>
<evidence type="ECO:0000313" key="6">
    <source>
        <dbReference type="EMBL" id="JAT50739.1"/>
    </source>
</evidence>
<dbReference type="Gene3D" id="1.25.40.120">
    <property type="entry name" value="Protein prenylyltransferase"/>
    <property type="match status" value="1"/>
</dbReference>
<evidence type="ECO:0000256" key="2">
    <source>
        <dbReference type="ARBA" id="ARBA00022602"/>
    </source>
</evidence>
<dbReference type="EMBL" id="GDJX01017197">
    <property type="protein sequence ID" value="JAT50739.1"/>
    <property type="molecule type" value="Transcribed_RNA"/>
</dbReference>
<keyword evidence="3 6" id="KW-0808">Transferase</keyword>
<gene>
    <name evidence="6" type="primary">PTAR1_0</name>
    <name evidence="6" type="ORF">g.124757</name>
</gene>
<keyword evidence="4" id="KW-0677">Repeat</keyword>
<dbReference type="Pfam" id="PF01239">
    <property type="entry name" value="PPTA"/>
    <property type="match status" value="2"/>
</dbReference>
<evidence type="ECO:0000256" key="3">
    <source>
        <dbReference type="ARBA" id="ARBA00022679"/>
    </source>
</evidence>
<dbReference type="GO" id="GO:0005953">
    <property type="term" value="C:CAAX-protein geranylgeranyltransferase complex"/>
    <property type="evidence" value="ECO:0007669"/>
    <property type="project" value="TreeGrafter"/>
</dbReference>
<protein>
    <submittedName>
        <fullName evidence="6">Protein prenyltransferase alpha subunit repeat-containing protein 1</fullName>
    </submittedName>
</protein>
<evidence type="ECO:0000256" key="4">
    <source>
        <dbReference type="ARBA" id="ARBA00022737"/>
    </source>
</evidence>
<dbReference type="SUPFAM" id="SSF48439">
    <property type="entry name" value="Protein prenylyltransferase"/>
    <property type="match status" value="1"/>
</dbReference>
<dbReference type="GO" id="GO:0005965">
    <property type="term" value="C:protein farnesyltransferase complex"/>
    <property type="evidence" value="ECO:0007669"/>
    <property type="project" value="TreeGrafter"/>
</dbReference>
<dbReference type="GO" id="GO:0004662">
    <property type="term" value="F:CAAX-protein geranylgeranyltransferase activity"/>
    <property type="evidence" value="ECO:0007669"/>
    <property type="project" value="TreeGrafter"/>
</dbReference>
<evidence type="ECO:0000256" key="5">
    <source>
        <dbReference type="SAM" id="MobiDB-lite"/>
    </source>
</evidence>
<dbReference type="PANTHER" id="PTHR11129:SF10">
    <property type="entry name" value="PROTEIN PRENYLYLTRANSFERASE SUPERFAMILY PROTEIN"/>
    <property type="match status" value="1"/>
</dbReference>
<dbReference type="PANTHER" id="PTHR11129">
    <property type="entry name" value="PROTEIN FARNESYLTRANSFERASE ALPHA SUBUNIT/RAB GERANYLGERANYL TRANSFERASE ALPHA SUBUNIT"/>
    <property type="match status" value="1"/>
</dbReference>
<proteinExistence type="inferred from homology"/>
<dbReference type="AlphaFoldDB" id="A0A1D1Y7X6"/>
<accession>A0A1D1Y7X6</accession>
<dbReference type="InterPro" id="IPR002088">
    <property type="entry name" value="Prenyl_trans_a"/>
</dbReference>